<sequence>MREYRAWKKTLQNTLLMPSLRDGNAIETLLMTAQIITDFVQQPVPSTTESSTTLVRVGTDACELIINSIFRYKDYDFHKNAWPL</sequence>
<proteinExistence type="predicted"/>
<comment type="caution">
    <text evidence="1">The sequence shown here is derived from an EMBL/GenBank/DDBJ whole genome shotgun (WGS) entry which is preliminary data.</text>
</comment>
<accession>A0A8X7BIY6</accession>
<dbReference type="EMBL" id="BMAU01021401">
    <property type="protein sequence ID" value="GFY32132.1"/>
    <property type="molecule type" value="Genomic_DNA"/>
</dbReference>
<dbReference type="Proteomes" id="UP000887159">
    <property type="component" value="Unassembled WGS sequence"/>
</dbReference>
<dbReference type="AlphaFoldDB" id="A0A8X7BIY6"/>
<name>A0A8X7BIY6_TRICX</name>
<evidence type="ECO:0000313" key="1">
    <source>
        <dbReference type="EMBL" id="GFY32132.1"/>
    </source>
</evidence>
<gene>
    <name evidence="1" type="primary">NCL1_28415</name>
    <name evidence="1" type="ORF">TNCV_2622691</name>
</gene>
<evidence type="ECO:0000313" key="2">
    <source>
        <dbReference type="Proteomes" id="UP000887159"/>
    </source>
</evidence>
<keyword evidence="2" id="KW-1185">Reference proteome</keyword>
<reference evidence="1" key="1">
    <citation type="submission" date="2020-08" db="EMBL/GenBank/DDBJ databases">
        <title>Multicomponent nature underlies the extraordinary mechanical properties of spider dragline silk.</title>
        <authorList>
            <person name="Kono N."/>
            <person name="Nakamura H."/>
            <person name="Mori M."/>
            <person name="Yoshida Y."/>
            <person name="Ohtoshi R."/>
            <person name="Malay A.D."/>
            <person name="Moran D.A.P."/>
            <person name="Tomita M."/>
            <person name="Numata K."/>
            <person name="Arakawa K."/>
        </authorList>
    </citation>
    <scope>NUCLEOTIDE SEQUENCE</scope>
</reference>
<organism evidence="1 2">
    <name type="scientific">Trichonephila clavipes</name>
    <name type="common">Golden silk orbweaver</name>
    <name type="synonym">Nephila clavipes</name>
    <dbReference type="NCBI Taxonomy" id="2585209"/>
    <lineage>
        <taxon>Eukaryota</taxon>
        <taxon>Metazoa</taxon>
        <taxon>Ecdysozoa</taxon>
        <taxon>Arthropoda</taxon>
        <taxon>Chelicerata</taxon>
        <taxon>Arachnida</taxon>
        <taxon>Araneae</taxon>
        <taxon>Araneomorphae</taxon>
        <taxon>Entelegynae</taxon>
        <taxon>Araneoidea</taxon>
        <taxon>Nephilidae</taxon>
        <taxon>Trichonephila</taxon>
    </lineage>
</organism>
<protein>
    <submittedName>
        <fullName evidence="1">Uncharacterized protein</fullName>
    </submittedName>
</protein>